<evidence type="ECO:0000313" key="2">
    <source>
        <dbReference type="Proteomes" id="UP000887563"/>
    </source>
</evidence>
<name>A0A914M8U6_MELIC</name>
<organism evidence="2 3">
    <name type="scientific">Meloidogyne incognita</name>
    <name type="common">Southern root-knot nematode worm</name>
    <name type="synonym">Oxyuris incognita</name>
    <dbReference type="NCBI Taxonomy" id="6306"/>
    <lineage>
        <taxon>Eukaryota</taxon>
        <taxon>Metazoa</taxon>
        <taxon>Ecdysozoa</taxon>
        <taxon>Nematoda</taxon>
        <taxon>Chromadorea</taxon>
        <taxon>Rhabditida</taxon>
        <taxon>Tylenchina</taxon>
        <taxon>Tylenchomorpha</taxon>
        <taxon>Tylenchoidea</taxon>
        <taxon>Meloidogynidae</taxon>
        <taxon>Meloidogyninae</taxon>
        <taxon>Meloidogyne</taxon>
        <taxon>Meloidogyne incognita group</taxon>
    </lineage>
</organism>
<evidence type="ECO:0000256" key="1">
    <source>
        <dbReference type="SAM" id="MobiDB-lite"/>
    </source>
</evidence>
<dbReference type="Proteomes" id="UP000887563">
    <property type="component" value="Unplaced"/>
</dbReference>
<protein>
    <submittedName>
        <fullName evidence="3">Uncharacterized protein</fullName>
    </submittedName>
</protein>
<feature type="region of interest" description="Disordered" evidence="1">
    <location>
        <begin position="98"/>
        <end position="122"/>
    </location>
</feature>
<proteinExistence type="predicted"/>
<sequence length="122" mass="14727">MLQLKNVKDPWFLLGLKNLHYLQQVRGQRRMWQLPLAFWTCWMFRHSLVLCIGLANLIQPITHVALGKWKQLRDGIRTKAKYKRLLIRPSLTKEELEREREERNKKWKMKEMNNITTRGSGK</sequence>
<dbReference type="AlphaFoldDB" id="A0A914M8U6"/>
<dbReference type="WBParaSite" id="Minc3s01356g23082">
    <property type="protein sequence ID" value="Minc3s01356g23082"/>
    <property type="gene ID" value="Minc3s01356g23082"/>
</dbReference>
<keyword evidence="2" id="KW-1185">Reference proteome</keyword>
<accession>A0A914M8U6</accession>
<reference evidence="3" key="1">
    <citation type="submission" date="2022-11" db="UniProtKB">
        <authorList>
            <consortium name="WormBaseParasite"/>
        </authorList>
    </citation>
    <scope>IDENTIFICATION</scope>
</reference>
<evidence type="ECO:0000313" key="3">
    <source>
        <dbReference type="WBParaSite" id="Minc3s01356g23082"/>
    </source>
</evidence>